<feature type="compositionally biased region" description="Polar residues" evidence="1">
    <location>
        <begin position="21"/>
        <end position="38"/>
    </location>
</feature>
<protein>
    <submittedName>
        <fullName evidence="2">Unplaced genomic scaffold GYMLUscaffold_24, whole genome shotgun sequence</fullName>
    </submittedName>
</protein>
<name>A0A0D0BZA4_9AGAR</name>
<dbReference type="HOGENOM" id="CLU_1563044_0_0_1"/>
<dbReference type="EMBL" id="KN834772">
    <property type="protein sequence ID" value="KIK61211.1"/>
    <property type="molecule type" value="Genomic_DNA"/>
</dbReference>
<evidence type="ECO:0000313" key="3">
    <source>
        <dbReference type="Proteomes" id="UP000053593"/>
    </source>
</evidence>
<reference evidence="2 3" key="1">
    <citation type="submission" date="2014-04" db="EMBL/GenBank/DDBJ databases">
        <title>Evolutionary Origins and Diversification of the Mycorrhizal Mutualists.</title>
        <authorList>
            <consortium name="DOE Joint Genome Institute"/>
            <consortium name="Mycorrhizal Genomics Consortium"/>
            <person name="Kohler A."/>
            <person name="Kuo A."/>
            <person name="Nagy L.G."/>
            <person name="Floudas D."/>
            <person name="Copeland A."/>
            <person name="Barry K.W."/>
            <person name="Cichocki N."/>
            <person name="Veneault-Fourrey C."/>
            <person name="LaButti K."/>
            <person name="Lindquist E.A."/>
            <person name="Lipzen A."/>
            <person name="Lundell T."/>
            <person name="Morin E."/>
            <person name="Murat C."/>
            <person name="Riley R."/>
            <person name="Ohm R."/>
            <person name="Sun H."/>
            <person name="Tunlid A."/>
            <person name="Henrissat B."/>
            <person name="Grigoriev I.V."/>
            <person name="Hibbett D.S."/>
            <person name="Martin F."/>
        </authorList>
    </citation>
    <scope>NUCLEOTIDE SEQUENCE [LARGE SCALE GENOMIC DNA]</scope>
    <source>
        <strain evidence="2 3">FD-317 M1</strain>
    </source>
</reference>
<feature type="region of interest" description="Disordered" evidence="1">
    <location>
        <begin position="21"/>
        <end position="43"/>
    </location>
</feature>
<keyword evidence="3" id="KW-1185">Reference proteome</keyword>
<accession>A0A0D0BZA4</accession>
<evidence type="ECO:0000256" key="1">
    <source>
        <dbReference type="SAM" id="MobiDB-lite"/>
    </source>
</evidence>
<proteinExistence type="predicted"/>
<dbReference type="AlphaFoldDB" id="A0A0D0BZA4"/>
<sequence>MTRNPNPSGTGIGHNRIAQAGATSHGCSTHESQTLSESNSEKSWRVHPQLKAVIHDNGNCQICVAYVRHMMAEANEPALVKTLAELLGAQAKRCKPKCPHKMTITTQKKEIAELENRVAVEKELFDMCIACRERENKELKECLYKAHRETSWYQNRVEELAVERELLVFDG</sequence>
<organism evidence="2 3">
    <name type="scientific">Collybiopsis luxurians FD-317 M1</name>
    <dbReference type="NCBI Taxonomy" id="944289"/>
    <lineage>
        <taxon>Eukaryota</taxon>
        <taxon>Fungi</taxon>
        <taxon>Dikarya</taxon>
        <taxon>Basidiomycota</taxon>
        <taxon>Agaricomycotina</taxon>
        <taxon>Agaricomycetes</taxon>
        <taxon>Agaricomycetidae</taxon>
        <taxon>Agaricales</taxon>
        <taxon>Marasmiineae</taxon>
        <taxon>Omphalotaceae</taxon>
        <taxon>Collybiopsis</taxon>
        <taxon>Collybiopsis luxurians</taxon>
    </lineage>
</organism>
<evidence type="ECO:0000313" key="2">
    <source>
        <dbReference type="EMBL" id="KIK61211.1"/>
    </source>
</evidence>
<dbReference type="Proteomes" id="UP000053593">
    <property type="component" value="Unassembled WGS sequence"/>
</dbReference>
<gene>
    <name evidence="2" type="ORF">GYMLUDRAFT_59146</name>
</gene>